<reference evidence="17" key="2">
    <citation type="submission" date="2025-09" db="UniProtKB">
        <authorList>
            <consortium name="Ensembl"/>
        </authorList>
    </citation>
    <scope>IDENTIFICATION</scope>
</reference>
<dbReference type="PROSITE" id="PS50041">
    <property type="entry name" value="C_TYPE_LECTIN_2"/>
    <property type="match status" value="1"/>
</dbReference>
<keyword evidence="11 15" id="KW-0472">Membrane</keyword>
<evidence type="ECO:0000313" key="17">
    <source>
        <dbReference type="Ensembl" id="ENSSLDP00000027155.1"/>
    </source>
</evidence>
<feature type="transmembrane region" description="Helical" evidence="15">
    <location>
        <begin position="38"/>
        <end position="56"/>
    </location>
</feature>
<feature type="region of interest" description="Disordered" evidence="14">
    <location>
        <begin position="429"/>
        <end position="513"/>
    </location>
</feature>
<dbReference type="Pfam" id="PF01391">
    <property type="entry name" value="Collagen"/>
    <property type="match status" value="1"/>
</dbReference>
<organism evidence="17 18">
    <name type="scientific">Seriola lalandi dorsalis</name>
    <dbReference type="NCBI Taxonomy" id="1841481"/>
    <lineage>
        <taxon>Eukaryota</taxon>
        <taxon>Metazoa</taxon>
        <taxon>Chordata</taxon>
        <taxon>Craniata</taxon>
        <taxon>Vertebrata</taxon>
        <taxon>Euteleostomi</taxon>
        <taxon>Actinopterygii</taxon>
        <taxon>Neopterygii</taxon>
        <taxon>Teleostei</taxon>
        <taxon>Neoteleostei</taxon>
        <taxon>Acanthomorphata</taxon>
        <taxon>Carangaria</taxon>
        <taxon>Carangiformes</taxon>
        <taxon>Carangidae</taxon>
        <taxon>Seriola</taxon>
    </lineage>
</organism>
<dbReference type="SUPFAM" id="SSF56436">
    <property type="entry name" value="C-type lectin-like"/>
    <property type="match status" value="1"/>
</dbReference>
<dbReference type="Pfam" id="PF00059">
    <property type="entry name" value="Lectin_C"/>
    <property type="match status" value="1"/>
</dbReference>
<keyword evidence="13" id="KW-0175">Coiled coil</keyword>
<name>A0A3B4Y8J4_SERLL</name>
<evidence type="ECO:0000256" key="7">
    <source>
        <dbReference type="ARBA" id="ARBA00022837"/>
    </source>
</evidence>
<evidence type="ECO:0000256" key="5">
    <source>
        <dbReference type="ARBA" id="ARBA00022734"/>
    </source>
</evidence>
<protein>
    <recommendedName>
        <fullName evidence="2">Collectin-12</fullName>
    </recommendedName>
</protein>
<reference evidence="17" key="1">
    <citation type="submission" date="2025-08" db="UniProtKB">
        <authorList>
            <consortium name="Ensembl"/>
        </authorList>
    </citation>
    <scope>IDENTIFICATION</scope>
</reference>
<evidence type="ECO:0000256" key="4">
    <source>
        <dbReference type="ARBA" id="ARBA00022723"/>
    </source>
</evidence>
<dbReference type="Proteomes" id="UP000261360">
    <property type="component" value="Unplaced"/>
</dbReference>
<evidence type="ECO:0000256" key="10">
    <source>
        <dbReference type="ARBA" id="ARBA00023119"/>
    </source>
</evidence>
<evidence type="ECO:0000256" key="1">
    <source>
        <dbReference type="ARBA" id="ARBA00004401"/>
    </source>
</evidence>
<keyword evidence="12" id="KW-0675">Receptor</keyword>
<dbReference type="InterPro" id="IPR016187">
    <property type="entry name" value="CTDL_fold"/>
</dbReference>
<dbReference type="Ensembl" id="ENSSLDT00000027990.1">
    <property type="protein sequence ID" value="ENSSLDP00000027155.1"/>
    <property type="gene ID" value="ENSSLDG00000021086.1"/>
</dbReference>
<dbReference type="GO" id="GO:0005886">
    <property type="term" value="C:plasma membrane"/>
    <property type="evidence" value="ECO:0007669"/>
    <property type="project" value="UniProtKB-SubCell"/>
</dbReference>
<keyword evidence="10" id="KW-0176">Collagen</keyword>
<feature type="coiled-coil region" evidence="13">
    <location>
        <begin position="164"/>
        <end position="194"/>
    </location>
</feature>
<evidence type="ECO:0000256" key="2">
    <source>
        <dbReference type="ARBA" id="ARBA00017460"/>
    </source>
</evidence>
<keyword evidence="9 15" id="KW-1133">Transmembrane helix</keyword>
<evidence type="ECO:0000256" key="6">
    <source>
        <dbReference type="ARBA" id="ARBA00022737"/>
    </source>
</evidence>
<dbReference type="PANTHER" id="PTHR45710:SF26">
    <property type="entry name" value="RH26557P"/>
    <property type="match status" value="1"/>
</dbReference>
<keyword evidence="3 15" id="KW-0812">Transmembrane</keyword>
<dbReference type="InterPro" id="IPR016186">
    <property type="entry name" value="C-type_lectin-like/link_sf"/>
</dbReference>
<evidence type="ECO:0000256" key="13">
    <source>
        <dbReference type="SAM" id="Coils"/>
    </source>
</evidence>
<evidence type="ECO:0000256" key="3">
    <source>
        <dbReference type="ARBA" id="ARBA00022692"/>
    </source>
</evidence>
<evidence type="ECO:0000259" key="16">
    <source>
        <dbReference type="PROSITE" id="PS50041"/>
    </source>
</evidence>
<dbReference type="SMART" id="SM00034">
    <property type="entry name" value="CLECT"/>
    <property type="match status" value="1"/>
</dbReference>
<dbReference type="PANTHER" id="PTHR45710">
    <property type="entry name" value="C-TYPE LECTIN DOMAIN-CONTAINING PROTEIN 180"/>
    <property type="match status" value="1"/>
</dbReference>
<feature type="domain" description="C-type lectin" evidence="16">
    <location>
        <begin position="549"/>
        <end position="624"/>
    </location>
</feature>
<evidence type="ECO:0000256" key="15">
    <source>
        <dbReference type="SAM" id="Phobius"/>
    </source>
</evidence>
<comment type="subcellular location">
    <subcellularLocation>
        <location evidence="1">Cell membrane</location>
        <topology evidence="1">Single-pass type II membrane protein</topology>
    </subcellularLocation>
</comment>
<keyword evidence="18" id="KW-1185">Reference proteome</keyword>
<keyword evidence="5" id="KW-0430">Lectin</keyword>
<feature type="compositionally biased region" description="Gly residues" evidence="14">
    <location>
        <begin position="454"/>
        <end position="463"/>
    </location>
</feature>
<keyword evidence="7" id="KW-0106">Calcium</keyword>
<dbReference type="Pfam" id="PF26004">
    <property type="entry name" value="COLEC12"/>
    <property type="match status" value="1"/>
</dbReference>
<sequence length="632" mass="68944">MSLMSVLKELVVSFCYRIQEGTQCTKCKNEWALKTSIALLYVLCTLLTIAVAVLGYKVVQRVDSVSEGIANYGGKIIAVETDLKKLDDQTGEKSENTTTEIQTFKNNIRTLQRQLSAVEERIHSDQVKLSQLQSIGSDIQSSQGSIQGLLNSNTATLRSVNGTLQSYGNIIEGLQEDTARLQRELQQQVKLQNQALISISSLNLTQAQQRGLIAALQHSVDDTSQAIQNMHIDFQSLEQTTQQTRSETEWLRGKVENLEILAINASVLANANNYSLEDVGSQLTFMANQLQNTSSLADAHDQTLRKFDRLEVRLDESEQGMDRVTGNISFTTQLLGAINLNLNDLRTCSETVGRHSDFLLNLNSSVTDVRTDASSLRSHQEELAARLDNEVTSLSIVMEEMKLVDTKHSQLITNFTILQGEGCVAVREQGIPGPPGLPGLKGLPGVPGSPGSKGSRGSGGRAGPSGAKGEPGTAGLPGRDGQPGPQGAQGPPGIRGSVGPAGEQGPRGLPGPAVAPTIWAPGKAFLIYTTYNNELAHCFAGCPVGWVNYRDKCYFFSRNLYSFDDAKASCESKSASLLIINDMEEQRWLKKQTFGKGYFWMGLTDREEENVWRWLDGTEPAFTSVLKQKLLS</sequence>
<proteinExistence type="predicted"/>
<accession>A0A3B4Y8J4</accession>
<feature type="compositionally biased region" description="Low complexity" evidence="14">
    <location>
        <begin position="438"/>
        <end position="453"/>
    </location>
</feature>
<dbReference type="AlphaFoldDB" id="A0A3B4Y8J4"/>
<dbReference type="GeneTree" id="ENSGT00950000183074"/>
<evidence type="ECO:0000256" key="11">
    <source>
        <dbReference type="ARBA" id="ARBA00023136"/>
    </source>
</evidence>
<evidence type="ECO:0000256" key="12">
    <source>
        <dbReference type="ARBA" id="ARBA00023170"/>
    </source>
</evidence>
<dbReference type="Gene3D" id="3.10.100.10">
    <property type="entry name" value="Mannose-Binding Protein A, subunit A"/>
    <property type="match status" value="1"/>
</dbReference>
<evidence type="ECO:0000256" key="8">
    <source>
        <dbReference type="ARBA" id="ARBA00022968"/>
    </source>
</evidence>
<dbReference type="InterPro" id="IPR050828">
    <property type="entry name" value="C-type_lectin/matrix_domain"/>
</dbReference>
<dbReference type="InterPro" id="IPR058762">
    <property type="entry name" value="COLEC12_dom"/>
</dbReference>
<dbReference type="GO" id="GO:0005581">
    <property type="term" value="C:collagen trimer"/>
    <property type="evidence" value="ECO:0007669"/>
    <property type="project" value="UniProtKB-KW"/>
</dbReference>
<dbReference type="InterPro" id="IPR008160">
    <property type="entry name" value="Collagen"/>
</dbReference>
<keyword evidence="6" id="KW-0677">Repeat</keyword>
<feature type="coiled-coil region" evidence="13">
    <location>
        <begin position="94"/>
        <end position="128"/>
    </location>
</feature>
<evidence type="ECO:0000313" key="18">
    <source>
        <dbReference type="Proteomes" id="UP000261360"/>
    </source>
</evidence>
<keyword evidence="4" id="KW-0479">Metal-binding</keyword>
<keyword evidence="8" id="KW-0735">Signal-anchor</keyword>
<dbReference type="InterPro" id="IPR001304">
    <property type="entry name" value="C-type_lectin-like"/>
</dbReference>
<evidence type="ECO:0000256" key="9">
    <source>
        <dbReference type="ARBA" id="ARBA00022989"/>
    </source>
</evidence>
<feature type="compositionally biased region" description="Low complexity" evidence="14">
    <location>
        <begin position="476"/>
        <end position="495"/>
    </location>
</feature>
<evidence type="ECO:0000256" key="14">
    <source>
        <dbReference type="SAM" id="MobiDB-lite"/>
    </source>
</evidence>